<accession>A0ABW8D7J6</accession>
<proteinExistence type="predicted"/>
<dbReference type="Proteomes" id="UP001615550">
    <property type="component" value="Unassembled WGS sequence"/>
</dbReference>
<keyword evidence="2" id="KW-1185">Reference proteome</keyword>
<dbReference type="EMBL" id="JBGORX010000002">
    <property type="protein sequence ID" value="MFJ1268673.1"/>
    <property type="molecule type" value="Genomic_DNA"/>
</dbReference>
<protein>
    <recommendedName>
        <fullName evidence="3">CN hydrolase domain-containing protein</fullName>
    </recommendedName>
</protein>
<name>A0ABW8D7J6_9GAMM</name>
<evidence type="ECO:0000313" key="1">
    <source>
        <dbReference type="EMBL" id="MFJ1268673.1"/>
    </source>
</evidence>
<comment type="caution">
    <text evidence="1">The sequence shown here is derived from an EMBL/GenBank/DDBJ whole genome shotgun (WGS) entry which is preliminary data.</text>
</comment>
<evidence type="ECO:0008006" key="3">
    <source>
        <dbReference type="Google" id="ProtNLM"/>
    </source>
</evidence>
<sequence length="434" mass="48651">MAKTASTAAVRFLRDVTKLDWFGWADEENDVDAVTYLATTDVEKMASLIVLPEKIRTRMIMEITPEFIRLSVPRVNSPPMIDYLREFIKVTGPLQQRPIFHEPRQLNIATVSMPTGSYAQKAPRSIQQQIALFGQHVDLSSQLLAEKRKKFFPDEIAICVMPEFYSHCAFGGKTHLFLPYVAQQELLAGYCGVSQKYPSLLIMVNMTANTANAVNDVEGEYIGHKPKTQKTNMLLGIKNGVIVYASYKLNKGPADIPENELTSSEVERNTYWQGAVDKKLMPLAYFKQFKGVTIAGSVCIDAQEGVLGAYLKKQFFQEFSTDEFGPAVQVISSSSMALPLFKNRQEIEPNQIVTPTISQGVIIQADGHNRLNRSGVWLVDGENFIRQEPKNATILSDGTHIESYSVNVKLLHNKLHDLVGKDIEEESVNLKFNL</sequence>
<gene>
    <name evidence="1" type="ORF">ACD661_08925</name>
</gene>
<evidence type="ECO:0000313" key="2">
    <source>
        <dbReference type="Proteomes" id="UP001615550"/>
    </source>
</evidence>
<reference evidence="1 2" key="1">
    <citation type="submission" date="2024-08" db="EMBL/GenBank/DDBJ databases">
        <title>Draft Genome Sequence of Legionella lytica strain DSB2004, Isolated From a Fire Sprinkler System.</title>
        <authorList>
            <person name="Everhart A.D."/>
            <person name="Kidane D.T."/>
            <person name="Farone A.L."/>
            <person name="Farone M.B."/>
        </authorList>
    </citation>
    <scope>NUCLEOTIDE SEQUENCE [LARGE SCALE GENOMIC DNA]</scope>
    <source>
        <strain evidence="1 2">DSB2004</strain>
    </source>
</reference>
<organism evidence="1 2">
    <name type="scientific">Legionella lytica</name>
    <dbReference type="NCBI Taxonomy" id="96232"/>
    <lineage>
        <taxon>Bacteria</taxon>
        <taxon>Pseudomonadati</taxon>
        <taxon>Pseudomonadota</taxon>
        <taxon>Gammaproteobacteria</taxon>
        <taxon>Legionellales</taxon>
        <taxon>Legionellaceae</taxon>
        <taxon>Legionella</taxon>
    </lineage>
</organism>
<dbReference type="RefSeq" id="WP_400187514.1">
    <property type="nucleotide sequence ID" value="NZ_JBGORX010000002.1"/>
</dbReference>